<organism evidence="7 8">
    <name type="scientific">Caerostris extrusa</name>
    <name type="common">Bark spider</name>
    <name type="synonym">Caerostris bankana</name>
    <dbReference type="NCBI Taxonomy" id="172846"/>
    <lineage>
        <taxon>Eukaryota</taxon>
        <taxon>Metazoa</taxon>
        <taxon>Ecdysozoa</taxon>
        <taxon>Arthropoda</taxon>
        <taxon>Chelicerata</taxon>
        <taxon>Arachnida</taxon>
        <taxon>Araneae</taxon>
        <taxon>Araneomorphae</taxon>
        <taxon>Entelegynae</taxon>
        <taxon>Araneoidea</taxon>
        <taxon>Araneidae</taxon>
        <taxon>Caerostris</taxon>
    </lineage>
</organism>
<dbReference type="SUPFAM" id="SSF90209">
    <property type="entry name" value="Ran binding protein zinc finger-like"/>
    <property type="match status" value="1"/>
</dbReference>
<dbReference type="Pfam" id="PF05021">
    <property type="entry name" value="NPL4"/>
    <property type="match status" value="1"/>
</dbReference>
<proteinExistence type="predicted"/>
<dbReference type="PANTHER" id="PTHR12710">
    <property type="entry name" value="NUCLEAR PROTEIN LOCALIZATION 4"/>
    <property type="match status" value="1"/>
</dbReference>
<sequence>MNEIYQKINFRCAIGDASEHAHMEGYQVSNQCMALVKDNCLLPTLEAPELAHVRESSNEHPRGEFRWEKGGAEERTGDCQCEVKDSYGNEVIQVARPLPIEYLLVDVPVSTPNEPQFTFYADASKTPFPIENRLLDGQVQDFSKLMSYLRQFNSDQFLEAMSDFHILIYLATMDLLPLMDDFGPLLEAIRNKDRELAVKWSKSERWATVEQLLDSEGSPNPDSFPSQNSHGASGATNSSSDSSLWICSYCTYLNQPHNTSCEMCSLPR</sequence>
<evidence type="ECO:0000313" key="8">
    <source>
        <dbReference type="Proteomes" id="UP001054945"/>
    </source>
</evidence>
<keyword evidence="1" id="KW-0479">Metal-binding</keyword>
<dbReference type="Proteomes" id="UP001054945">
    <property type="component" value="Unassembled WGS sequence"/>
</dbReference>
<evidence type="ECO:0000256" key="4">
    <source>
        <dbReference type="PROSITE-ProRule" id="PRU00322"/>
    </source>
</evidence>
<evidence type="ECO:0000256" key="2">
    <source>
        <dbReference type="ARBA" id="ARBA00022771"/>
    </source>
</evidence>
<dbReference type="GO" id="GO:0031625">
    <property type="term" value="F:ubiquitin protein ligase binding"/>
    <property type="evidence" value="ECO:0007669"/>
    <property type="project" value="TreeGrafter"/>
</dbReference>
<dbReference type="Gene3D" id="2.30.30.380">
    <property type="entry name" value="Zn-finger domain of Sec23/24"/>
    <property type="match status" value="1"/>
</dbReference>
<protein>
    <submittedName>
        <fullName evidence="7">Nuclear protein localization protein 4 homolog</fullName>
    </submittedName>
</protein>
<keyword evidence="8" id="KW-1185">Reference proteome</keyword>
<feature type="domain" description="RanBP2-type" evidence="6">
    <location>
        <begin position="241"/>
        <end position="268"/>
    </location>
</feature>
<reference evidence="7 8" key="1">
    <citation type="submission" date="2021-06" db="EMBL/GenBank/DDBJ databases">
        <title>Caerostris extrusa draft genome.</title>
        <authorList>
            <person name="Kono N."/>
            <person name="Arakawa K."/>
        </authorList>
    </citation>
    <scope>NUCLEOTIDE SEQUENCE [LARGE SCALE GENOMIC DNA]</scope>
</reference>
<evidence type="ECO:0000313" key="7">
    <source>
        <dbReference type="EMBL" id="GIY63790.1"/>
    </source>
</evidence>
<dbReference type="GO" id="GO:0043130">
    <property type="term" value="F:ubiquitin binding"/>
    <property type="evidence" value="ECO:0007669"/>
    <property type="project" value="TreeGrafter"/>
</dbReference>
<comment type="caution">
    <text evidence="7">The sequence shown here is derived from an EMBL/GenBank/DDBJ whole genome shotgun (WGS) entry which is preliminary data.</text>
</comment>
<dbReference type="InterPro" id="IPR016563">
    <property type="entry name" value="Npl4"/>
</dbReference>
<evidence type="ECO:0000256" key="5">
    <source>
        <dbReference type="SAM" id="MobiDB-lite"/>
    </source>
</evidence>
<dbReference type="EMBL" id="BPLR01013787">
    <property type="protein sequence ID" value="GIY63790.1"/>
    <property type="molecule type" value="Genomic_DNA"/>
</dbReference>
<evidence type="ECO:0000259" key="6">
    <source>
        <dbReference type="PROSITE" id="PS50199"/>
    </source>
</evidence>
<accession>A0AAV4V0P2</accession>
<evidence type="ECO:0000256" key="3">
    <source>
        <dbReference type="ARBA" id="ARBA00022833"/>
    </source>
</evidence>
<dbReference type="GO" id="GO:0008270">
    <property type="term" value="F:zinc ion binding"/>
    <property type="evidence" value="ECO:0007669"/>
    <property type="project" value="UniProtKB-KW"/>
</dbReference>
<gene>
    <name evidence="7" type="primary">Npl4</name>
    <name evidence="7" type="ORF">CEXT_395681</name>
</gene>
<dbReference type="InterPro" id="IPR001876">
    <property type="entry name" value="Znf_RanBP2"/>
</dbReference>
<keyword evidence="2 4" id="KW-0863">Zinc-finger</keyword>
<dbReference type="PROSITE" id="PS01358">
    <property type="entry name" value="ZF_RANBP2_1"/>
    <property type="match status" value="1"/>
</dbReference>
<dbReference type="GO" id="GO:0006511">
    <property type="term" value="P:ubiquitin-dependent protein catabolic process"/>
    <property type="evidence" value="ECO:0007669"/>
    <property type="project" value="InterPro"/>
</dbReference>
<dbReference type="InterPro" id="IPR007717">
    <property type="entry name" value="NPL4_C"/>
</dbReference>
<feature type="region of interest" description="Disordered" evidence="5">
    <location>
        <begin position="214"/>
        <end position="238"/>
    </location>
</feature>
<dbReference type="InterPro" id="IPR036443">
    <property type="entry name" value="Znf_RanBP2_sf"/>
</dbReference>
<dbReference type="GO" id="GO:0005634">
    <property type="term" value="C:nucleus"/>
    <property type="evidence" value="ECO:0007669"/>
    <property type="project" value="TreeGrafter"/>
</dbReference>
<dbReference type="PROSITE" id="PS50199">
    <property type="entry name" value="ZF_RANBP2_2"/>
    <property type="match status" value="1"/>
</dbReference>
<dbReference type="AlphaFoldDB" id="A0AAV4V0P2"/>
<keyword evidence="3" id="KW-0862">Zinc</keyword>
<name>A0AAV4V0P2_CAEEX</name>
<dbReference type="PANTHER" id="PTHR12710:SF0">
    <property type="entry name" value="NUCLEAR PROTEIN LOCALIZATION PROTEIN 4 HOMOLOG"/>
    <property type="match status" value="1"/>
</dbReference>
<feature type="compositionally biased region" description="Polar residues" evidence="5">
    <location>
        <begin position="217"/>
        <end position="237"/>
    </location>
</feature>
<evidence type="ECO:0000256" key="1">
    <source>
        <dbReference type="ARBA" id="ARBA00022723"/>
    </source>
</evidence>
<dbReference type="SMART" id="SM00547">
    <property type="entry name" value="ZnF_RBZ"/>
    <property type="match status" value="1"/>
</dbReference>